<sequence length="36" mass="4336">MEETMQEKYKAYLRRMLNGSAPIEETASYKEYEESE</sequence>
<comment type="caution">
    <text evidence="1">The sequence shown here is derived from an EMBL/GenBank/DDBJ whole genome shotgun (WGS) entry which is preliminary data.</text>
</comment>
<gene>
    <name evidence="1" type="ORF">LCGC14_0732010</name>
</gene>
<protein>
    <submittedName>
        <fullName evidence="1">Uncharacterized protein</fullName>
    </submittedName>
</protein>
<organism evidence="1">
    <name type="scientific">marine sediment metagenome</name>
    <dbReference type="NCBI Taxonomy" id="412755"/>
    <lineage>
        <taxon>unclassified sequences</taxon>
        <taxon>metagenomes</taxon>
        <taxon>ecological metagenomes</taxon>
    </lineage>
</organism>
<dbReference type="AlphaFoldDB" id="A0A0F9Q999"/>
<proteinExistence type="predicted"/>
<reference evidence="1" key="1">
    <citation type="journal article" date="2015" name="Nature">
        <title>Complex archaea that bridge the gap between prokaryotes and eukaryotes.</title>
        <authorList>
            <person name="Spang A."/>
            <person name="Saw J.H."/>
            <person name="Jorgensen S.L."/>
            <person name="Zaremba-Niedzwiedzka K."/>
            <person name="Martijn J."/>
            <person name="Lind A.E."/>
            <person name="van Eijk R."/>
            <person name="Schleper C."/>
            <person name="Guy L."/>
            <person name="Ettema T.J."/>
        </authorList>
    </citation>
    <scope>NUCLEOTIDE SEQUENCE</scope>
</reference>
<name>A0A0F9Q999_9ZZZZ</name>
<accession>A0A0F9Q999</accession>
<dbReference type="EMBL" id="LAZR01001697">
    <property type="protein sequence ID" value="KKN40565.1"/>
    <property type="molecule type" value="Genomic_DNA"/>
</dbReference>
<evidence type="ECO:0000313" key="1">
    <source>
        <dbReference type="EMBL" id="KKN40565.1"/>
    </source>
</evidence>